<evidence type="ECO:0000313" key="2">
    <source>
        <dbReference type="EMBL" id="KAF2879501.1"/>
    </source>
</evidence>
<dbReference type="AlphaFoldDB" id="A0A8K0C6C5"/>
<reference evidence="2" key="1">
    <citation type="submission" date="2019-08" db="EMBL/GenBank/DDBJ databases">
        <title>The genome of the North American firefly Photinus pyralis.</title>
        <authorList>
            <consortium name="Photinus pyralis genome working group"/>
            <person name="Fallon T.R."/>
            <person name="Sander Lower S.E."/>
            <person name="Weng J.-K."/>
        </authorList>
    </citation>
    <scope>NUCLEOTIDE SEQUENCE</scope>
    <source>
        <strain evidence="2">TRF0915ILg1</strain>
        <tissue evidence="2">Whole body</tissue>
    </source>
</reference>
<feature type="compositionally biased region" description="Basic and acidic residues" evidence="1">
    <location>
        <begin position="341"/>
        <end position="363"/>
    </location>
</feature>
<proteinExistence type="predicted"/>
<evidence type="ECO:0008006" key="4">
    <source>
        <dbReference type="Google" id="ProtNLM"/>
    </source>
</evidence>
<dbReference type="OrthoDB" id="4327074at2759"/>
<feature type="compositionally biased region" description="Basic and acidic residues" evidence="1">
    <location>
        <begin position="271"/>
        <end position="295"/>
    </location>
</feature>
<comment type="caution">
    <text evidence="2">The sequence shown here is derived from an EMBL/GenBank/DDBJ whole genome shotgun (WGS) entry which is preliminary data.</text>
</comment>
<protein>
    <recommendedName>
        <fullName evidence="4">DDE-1 domain-containing protein</fullName>
    </recommendedName>
</protein>
<accession>A0A8K0C6C5</accession>
<keyword evidence="3" id="KW-1185">Reference proteome</keyword>
<evidence type="ECO:0000256" key="1">
    <source>
        <dbReference type="SAM" id="MobiDB-lite"/>
    </source>
</evidence>
<organism evidence="2 3">
    <name type="scientific">Ignelater luminosus</name>
    <name type="common">Cucubano</name>
    <name type="synonym">Pyrophorus luminosus</name>
    <dbReference type="NCBI Taxonomy" id="2038154"/>
    <lineage>
        <taxon>Eukaryota</taxon>
        <taxon>Metazoa</taxon>
        <taxon>Ecdysozoa</taxon>
        <taxon>Arthropoda</taxon>
        <taxon>Hexapoda</taxon>
        <taxon>Insecta</taxon>
        <taxon>Pterygota</taxon>
        <taxon>Neoptera</taxon>
        <taxon>Endopterygota</taxon>
        <taxon>Coleoptera</taxon>
        <taxon>Polyphaga</taxon>
        <taxon>Elateriformia</taxon>
        <taxon>Elateroidea</taxon>
        <taxon>Elateridae</taxon>
        <taxon>Agrypninae</taxon>
        <taxon>Pyrophorini</taxon>
        <taxon>Ignelater</taxon>
    </lineage>
</organism>
<name>A0A8K0C6C5_IGNLU</name>
<gene>
    <name evidence="2" type="ORF">ILUMI_26670</name>
</gene>
<evidence type="ECO:0000313" key="3">
    <source>
        <dbReference type="Proteomes" id="UP000801492"/>
    </source>
</evidence>
<dbReference type="EMBL" id="VTPC01091155">
    <property type="protein sequence ID" value="KAF2879501.1"/>
    <property type="molecule type" value="Genomic_DNA"/>
</dbReference>
<feature type="region of interest" description="Disordered" evidence="1">
    <location>
        <begin position="271"/>
        <end position="302"/>
    </location>
</feature>
<dbReference type="Proteomes" id="UP000801492">
    <property type="component" value="Unassembled WGS sequence"/>
</dbReference>
<sequence length="369" mass="42655">MEVVEKELVEYIRHSAKVFFVLTTTDAKSLAYEYAKENGIAVLSNWDINNKASKEWFLGFLKRNNNLCLRKPKLTSLSRMTSFNKHNVAERPCKIIASKGVKQVTSADRGNLVTVVHSINATGNSMPPFFIFPRKYFKEHFIADGPPGCIGSVIPSGWVTAEEFLLFMKHFVPHTKCTKHSRQSCFTYEYTYSSPSINLYLNHERHIIILLLLPTLPNASTPRDIIAGFQPFNKDIFSEENFMPSKGTDRQFQSNDEPSSSKTFIQAEAIEKRTRATHKSPEEARPYPKAQERKQQTNRRKIKSCILTSTPMKNALEKKQIKRESSKLKKINTTKRKLFNKDFKKQESQQKRQVEKFSEENARITHKRR</sequence>
<feature type="region of interest" description="Disordered" evidence="1">
    <location>
        <begin position="341"/>
        <end position="369"/>
    </location>
</feature>